<comment type="caution">
    <text evidence="1">The sequence shown here is derived from an EMBL/GenBank/DDBJ whole genome shotgun (WGS) entry which is preliminary data.</text>
</comment>
<dbReference type="Proteomes" id="UP000324800">
    <property type="component" value="Unassembled WGS sequence"/>
</dbReference>
<sequence>MTSIIPTILLCALPASGKSETRAFLRSLPPEKTREEFHLGFPTVQLDDYPYVEIMRFFDATLQELGEPRVFFYGEYYPFKDPRAWQALVELINEDFADVTGKKIVETDTPTRWIISRINRACESKEMGMVLGGLKPDILNHLSSKYDKHCAEFLKDRNAQAAGYTDQKTVVIEFARGGGSGSDRYPDFFPLPEPFGYRGSLPHFSQQILTNSAVLYVKVTPEQSFAKNLSRAPPPGYQGSTDIFHCVSEVVMKFDYGCDDFEYQLKQSDKPSTFKIIPVNKYAPIYVPVGILDNTEDLTTFCRWEVETWPKESIDKIYAAIRTAFQSLLLQYKAIHNE</sequence>
<evidence type="ECO:0000313" key="1">
    <source>
        <dbReference type="EMBL" id="KAA6398299.1"/>
    </source>
</evidence>
<organism evidence="1 2">
    <name type="scientific">Streblomastix strix</name>
    <dbReference type="NCBI Taxonomy" id="222440"/>
    <lineage>
        <taxon>Eukaryota</taxon>
        <taxon>Metamonada</taxon>
        <taxon>Preaxostyla</taxon>
        <taxon>Oxymonadida</taxon>
        <taxon>Streblomastigidae</taxon>
        <taxon>Streblomastix</taxon>
    </lineage>
</organism>
<evidence type="ECO:0000313" key="2">
    <source>
        <dbReference type="Proteomes" id="UP000324800"/>
    </source>
</evidence>
<name>A0A5J4WVQ6_9EUKA</name>
<gene>
    <name evidence="1" type="ORF">EZS28_006173</name>
</gene>
<accession>A0A5J4WVQ6</accession>
<dbReference type="EMBL" id="SNRW01000988">
    <property type="protein sequence ID" value="KAA6398299.1"/>
    <property type="molecule type" value="Genomic_DNA"/>
</dbReference>
<dbReference type="OrthoDB" id="10259488at2759"/>
<protein>
    <submittedName>
        <fullName evidence="1">Uncharacterized protein</fullName>
    </submittedName>
</protein>
<proteinExistence type="predicted"/>
<reference evidence="1 2" key="1">
    <citation type="submission" date="2019-03" db="EMBL/GenBank/DDBJ databases">
        <title>Single cell metagenomics reveals metabolic interactions within the superorganism composed of flagellate Streblomastix strix and complex community of Bacteroidetes bacteria on its surface.</title>
        <authorList>
            <person name="Treitli S.C."/>
            <person name="Kolisko M."/>
            <person name="Husnik F."/>
            <person name="Keeling P."/>
            <person name="Hampl V."/>
        </authorList>
    </citation>
    <scope>NUCLEOTIDE SEQUENCE [LARGE SCALE GENOMIC DNA]</scope>
    <source>
        <strain evidence="1">ST1C</strain>
    </source>
</reference>
<dbReference type="AlphaFoldDB" id="A0A5J4WVQ6"/>